<organism evidence="3 4">
    <name type="scientific">Karstenula rhodostoma CBS 690.94</name>
    <dbReference type="NCBI Taxonomy" id="1392251"/>
    <lineage>
        <taxon>Eukaryota</taxon>
        <taxon>Fungi</taxon>
        <taxon>Dikarya</taxon>
        <taxon>Ascomycota</taxon>
        <taxon>Pezizomycotina</taxon>
        <taxon>Dothideomycetes</taxon>
        <taxon>Pleosporomycetidae</taxon>
        <taxon>Pleosporales</taxon>
        <taxon>Massarineae</taxon>
        <taxon>Didymosphaeriaceae</taxon>
        <taxon>Karstenula</taxon>
    </lineage>
</organism>
<keyword evidence="4" id="KW-1185">Reference proteome</keyword>
<evidence type="ECO:0000313" key="3">
    <source>
        <dbReference type="EMBL" id="KAF2438834.1"/>
    </source>
</evidence>
<name>A0A9P4P5N1_9PLEO</name>
<proteinExistence type="predicted"/>
<gene>
    <name evidence="3" type="ORF">P171DRAFT_458459</name>
</gene>
<feature type="domain" description="DUF8212" evidence="2">
    <location>
        <begin position="237"/>
        <end position="265"/>
    </location>
</feature>
<comment type="caution">
    <text evidence="3">The sequence shown here is derived from an EMBL/GenBank/DDBJ whole genome shotgun (WGS) entry which is preliminary data.</text>
</comment>
<evidence type="ECO:0000259" key="1">
    <source>
        <dbReference type="Pfam" id="PF06985"/>
    </source>
</evidence>
<dbReference type="OrthoDB" id="20872at2759"/>
<dbReference type="AlphaFoldDB" id="A0A9P4P5N1"/>
<reference evidence="3" key="1">
    <citation type="journal article" date="2020" name="Stud. Mycol.">
        <title>101 Dothideomycetes genomes: a test case for predicting lifestyles and emergence of pathogens.</title>
        <authorList>
            <person name="Haridas S."/>
            <person name="Albert R."/>
            <person name="Binder M."/>
            <person name="Bloem J."/>
            <person name="Labutti K."/>
            <person name="Salamov A."/>
            <person name="Andreopoulos B."/>
            <person name="Baker S."/>
            <person name="Barry K."/>
            <person name="Bills G."/>
            <person name="Bluhm B."/>
            <person name="Cannon C."/>
            <person name="Castanera R."/>
            <person name="Culley D."/>
            <person name="Daum C."/>
            <person name="Ezra D."/>
            <person name="Gonzalez J."/>
            <person name="Henrissat B."/>
            <person name="Kuo A."/>
            <person name="Liang C."/>
            <person name="Lipzen A."/>
            <person name="Lutzoni F."/>
            <person name="Magnuson J."/>
            <person name="Mondo S."/>
            <person name="Nolan M."/>
            <person name="Ohm R."/>
            <person name="Pangilinan J."/>
            <person name="Park H.-J."/>
            <person name="Ramirez L."/>
            <person name="Alfaro M."/>
            <person name="Sun H."/>
            <person name="Tritt A."/>
            <person name="Yoshinaga Y."/>
            <person name="Zwiers L.-H."/>
            <person name="Turgeon B."/>
            <person name="Goodwin S."/>
            <person name="Spatafora J."/>
            <person name="Crous P."/>
            <person name="Grigoriev I."/>
        </authorList>
    </citation>
    <scope>NUCLEOTIDE SEQUENCE</scope>
    <source>
        <strain evidence="3">CBS 690.94</strain>
    </source>
</reference>
<accession>A0A9P4P5N1</accession>
<evidence type="ECO:0000259" key="2">
    <source>
        <dbReference type="Pfam" id="PF26640"/>
    </source>
</evidence>
<dbReference type="PANTHER" id="PTHR10622:SF10">
    <property type="entry name" value="HET DOMAIN-CONTAINING PROTEIN"/>
    <property type="match status" value="1"/>
</dbReference>
<evidence type="ECO:0000313" key="4">
    <source>
        <dbReference type="Proteomes" id="UP000799764"/>
    </source>
</evidence>
<dbReference type="PANTHER" id="PTHR10622">
    <property type="entry name" value="HET DOMAIN-CONTAINING PROTEIN"/>
    <property type="match status" value="1"/>
</dbReference>
<dbReference type="Pfam" id="PF26640">
    <property type="entry name" value="DUF8212"/>
    <property type="match status" value="1"/>
</dbReference>
<dbReference type="Proteomes" id="UP000799764">
    <property type="component" value="Unassembled WGS sequence"/>
</dbReference>
<sequence length="299" mass="34582">MRLINVLTGRLESFTSMVPRYAILSHTWGADGDEVTFQEMLVEPEDRLPRTTSKPGYEKILKTCEIAKSENKKLAETRTNYHGLYHKDDGIRYVWIDTCCIDKGSSAELSEAINSMYNYYREADVCLAYLSDMTTDPETFGTSRWFTRGWTLQELIAPSKVYFYDWSWTYRGDRVSFQETIRTVTHIATFKNILDLPVAVRMSWASNRETTRVEDLAYCLMGIFDVNMPLLYGEGKKAFIRLQEEIIKQNPDLSIFAWIDPFPSMFSGLLAESPECGQHQHRLPRILCYQSRDSIPVPP</sequence>
<protein>
    <submittedName>
        <fullName evidence="3">HET-domain-containing protein</fullName>
    </submittedName>
</protein>
<feature type="domain" description="Heterokaryon incompatibility" evidence="1">
    <location>
        <begin position="21"/>
        <end position="136"/>
    </location>
</feature>
<dbReference type="Pfam" id="PF06985">
    <property type="entry name" value="HET"/>
    <property type="match status" value="1"/>
</dbReference>
<dbReference type="InterPro" id="IPR058525">
    <property type="entry name" value="DUF8212"/>
</dbReference>
<dbReference type="EMBL" id="MU001511">
    <property type="protein sequence ID" value="KAF2438834.1"/>
    <property type="molecule type" value="Genomic_DNA"/>
</dbReference>
<dbReference type="InterPro" id="IPR010730">
    <property type="entry name" value="HET"/>
</dbReference>